<dbReference type="InterPro" id="IPR000182">
    <property type="entry name" value="GNAT_dom"/>
</dbReference>
<evidence type="ECO:0000256" key="5">
    <source>
        <dbReference type="ARBA" id="ARBA00022741"/>
    </source>
</evidence>
<keyword evidence="1 9" id="KW-0963">Cytoplasm</keyword>
<evidence type="ECO:0000256" key="2">
    <source>
        <dbReference type="ARBA" id="ARBA00022555"/>
    </source>
</evidence>
<evidence type="ECO:0000256" key="7">
    <source>
        <dbReference type="ARBA" id="ARBA00022884"/>
    </source>
</evidence>
<dbReference type="InterPro" id="IPR013562">
    <property type="entry name" value="TmcA/NAT10_N"/>
</dbReference>
<dbReference type="GO" id="GO:1904812">
    <property type="term" value="P:rRNA acetylation involved in maturation of SSU-rRNA"/>
    <property type="evidence" value="ECO:0007669"/>
    <property type="project" value="TreeGrafter"/>
</dbReference>
<name>A0A2N8ZK18_9VIBR</name>
<keyword evidence="3 9" id="KW-0808">Transferase</keyword>
<keyword evidence="6 9" id="KW-0067">ATP-binding</keyword>
<dbReference type="PROSITE" id="PS51186">
    <property type="entry name" value="GNAT"/>
    <property type="match status" value="1"/>
</dbReference>
<dbReference type="InterPro" id="IPR027417">
    <property type="entry name" value="P-loop_NTPase"/>
</dbReference>
<reference evidence="11 12" key="1">
    <citation type="submission" date="2017-10" db="EMBL/GenBank/DDBJ databases">
        <authorList>
            <person name="Banno H."/>
            <person name="Chua N.-H."/>
        </authorList>
    </citation>
    <scope>NUCLEOTIDE SEQUENCE [LARGE SCALE GENOMIC DNA]</scope>
    <source>
        <strain evidence="11">Vibrio tapetis CECT4600</strain>
    </source>
</reference>
<evidence type="ECO:0000256" key="8">
    <source>
        <dbReference type="ARBA" id="ARBA00023315"/>
    </source>
</evidence>
<gene>
    <name evidence="9 11" type="primary">tmcA</name>
    <name evidence="11" type="ORF">VTAP4600_B0634</name>
</gene>
<dbReference type="GO" id="GO:0005524">
    <property type="term" value="F:ATP binding"/>
    <property type="evidence" value="ECO:0007669"/>
    <property type="project" value="UniProtKB-UniRule"/>
</dbReference>
<dbReference type="Gene3D" id="3.40.630.30">
    <property type="match status" value="1"/>
</dbReference>
<keyword evidence="7 9" id="KW-0694">RNA-binding</keyword>
<dbReference type="EC" id="2.3.1.193" evidence="9"/>
<comment type="function">
    <text evidence="9">Catalyzes the formation of N(4)-acetylcytidine (ac(4)C) at the wobble position of tRNA(Met), by using acetyl-CoA as an acetyl donor and ATP (or GTP).</text>
</comment>
<dbReference type="InterPro" id="IPR007807">
    <property type="entry name" value="TcmA/NAT10_helicase"/>
</dbReference>
<dbReference type="AlphaFoldDB" id="A0A2N8ZK18"/>
<dbReference type="SUPFAM" id="SSF55729">
    <property type="entry name" value="Acyl-CoA N-acyltransferases (Nat)"/>
    <property type="match status" value="1"/>
</dbReference>
<feature type="binding site" evidence="9">
    <location>
        <begin position="497"/>
        <end position="499"/>
    </location>
    <ligand>
        <name>acetyl-CoA</name>
        <dbReference type="ChEBI" id="CHEBI:57288"/>
    </ligand>
</feature>
<dbReference type="GO" id="GO:0000049">
    <property type="term" value="F:tRNA binding"/>
    <property type="evidence" value="ECO:0007669"/>
    <property type="project" value="UniProtKB-UniRule"/>
</dbReference>
<dbReference type="PANTHER" id="PTHR10925:SF5">
    <property type="entry name" value="RNA CYTIDINE ACETYLTRANSFERASE"/>
    <property type="match status" value="1"/>
</dbReference>
<evidence type="ECO:0000256" key="1">
    <source>
        <dbReference type="ARBA" id="ARBA00022490"/>
    </source>
</evidence>
<dbReference type="RefSeq" id="WP_102524545.1">
    <property type="nucleotide sequence ID" value="NZ_LT960612.1"/>
</dbReference>
<dbReference type="GO" id="GO:0051392">
    <property type="term" value="F:tRNA cytidine N4-acetyltransferase activity"/>
    <property type="evidence" value="ECO:0007669"/>
    <property type="project" value="UniProtKB-UniRule"/>
</dbReference>
<dbReference type="InterPro" id="IPR024914">
    <property type="entry name" value="tRNA_acetyltr_TmcA"/>
</dbReference>
<dbReference type="KEGG" id="vta:B0634"/>
<feature type="domain" description="N-acetyltransferase" evidence="10">
    <location>
        <begin position="385"/>
        <end position="571"/>
    </location>
</feature>
<dbReference type="Pfam" id="PF08351">
    <property type="entry name" value="TmcA_N"/>
    <property type="match status" value="1"/>
</dbReference>
<comment type="caution">
    <text evidence="9">Lacks conserved residue(s) required for the propagation of feature annotation.</text>
</comment>
<comment type="catalytic activity">
    <reaction evidence="9">
        <text>cytidine(34) in elongator tRNA(Met) + acetyl-CoA + ATP + H2O = N(4)-acetylcytidine(34) in elongator tRNA(Met) + ADP + phosphate + CoA + H(+)</text>
        <dbReference type="Rhea" id="RHEA:43788"/>
        <dbReference type="Rhea" id="RHEA-COMP:10693"/>
        <dbReference type="Rhea" id="RHEA-COMP:10694"/>
        <dbReference type="ChEBI" id="CHEBI:15377"/>
        <dbReference type="ChEBI" id="CHEBI:15378"/>
        <dbReference type="ChEBI" id="CHEBI:30616"/>
        <dbReference type="ChEBI" id="CHEBI:43474"/>
        <dbReference type="ChEBI" id="CHEBI:57287"/>
        <dbReference type="ChEBI" id="CHEBI:57288"/>
        <dbReference type="ChEBI" id="CHEBI:74900"/>
        <dbReference type="ChEBI" id="CHEBI:82748"/>
        <dbReference type="ChEBI" id="CHEBI:456216"/>
        <dbReference type="EC" id="2.3.1.193"/>
    </reaction>
</comment>
<evidence type="ECO:0000256" key="9">
    <source>
        <dbReference type="HAMAP-Rule" id="MF_01886"/>
    </source>
</evidence>
<feature type="binding site" evidence="9">
    <location>
        <position position="352"/>
    </location>
    <ligand>
        <name>ATP</name>
        <dbReference type="ChEBI" id="CHEBI:30616"/>
    </ligand>
</feature>
<protein>
    <recommendedName>
        <fullName evidence="9">tRNA(Met) cytidine acetyltransferase TmcA</fullName>
        <ecNumber evidence="9">2.3.1.193</ecNumber>
    </recommendedName>
</protein>
<comment type="similarity">
    <text evidence="9">Belongs to the TmcA family.</text>
</comment>
<evidence type="ECO:0000313" key="12">
    <source>
        <dbReference type="Proteomes" id="UP000235828"/>
    </source>
</evidence>
<dbReference type="Gene3D" id="3.40.50.11040">
    <property type="match status" value="1"/>
</dbReference>
<dbReference type="Gene3D" id="3.40.50.300">
    <property type="entry name" value="P-loop containing nucleotide triphosphate hydrolases"/>
    <property type="match status" value="1"/>
</dbReference>
<dbReference type="Proteomes" id="UP000235828">
    <property type="component" value="Chromosome B"/>
</dbReference>
<feature type="binding site" evidence="9">
    <location>
        <position position="184"/>
    </location>
    <ligand>
        <name>ATP</name>
        <dbReference type="ChEBI" id="CHEBI:30616"/>
    </ligand>
</feature>
<comment type="subcellular location">
    <subcellularLocation>
        <location evidence="9">Cytoplasm</location>
    </subcellularLocation>
</comment>
<dbReference type="InterPro" id="IPR016181">
    <property type="entry name" value="Acyl_CoA_acyltransferase"/>
</dbReference>
<dbReference type="Pfam" id="PF13718">
    <property type="entry name" value="GNAT_acetyltr_2"/>
    <property type="match status" value="1"/>
</dbReference>
<dbReference type="OrthoDB" id="5578851at2"/>
<dbReference type="SUPFAM" id="SSF52540">
    <property type="entry name" value="P-loop containing nucleoside triphosphate hydrolases"/>
    <property type="match status" value="1"/>
</dbReference>
<dbReference type="GO" id="GO:1990883">
    <property type="term" value="F:18S rRNA cytidine N-acetyltransferase activity"/>
    <property type="evidence" value="ECO:0007669"/>
    <property type="project" value="TreeGrafter"/>
</dbReference>
<proteinExistence type="inferred from homology"/>
<keyword evidence="2 9" id="KW-0820">tRNA-binding</keyword>
<dbReference type="GO" id="GO:0051391">
    <property type="term" value="P:tRNA acetylation"/>
    <property type="evidence" value="ECO:0007669"/>
    <property type="project" value="UniProtKB-UniRule"/>
</dbReference>
<evidence type="ECO:0000256" key="6">
    <source>
        <dbReference type="ARBA" id="ARBA00022840"/>
    </source>
</evidence>
<evidence type="ECO:0000313" key="11">
    <source>
        <dbReference type="EMBL" id="SON52245.1"/>
    </source>
</evidence>
<evidence type="ECO:0000256" key="4">
    <source>
        <dbReference type="ARBA" id="ARBA00022694"/>
    </source>
</evidence>
<accession>A0A2N8ZK18</accession>
<sequence length="700" mass="77745">MQLDYLIALSTQAKQRHHRFGIELIGSQEWSLELIEQFLQHEGRTNTYKLGGEAVTWAKPFPKNGGAQILGHDVDCVVYDAIDGLDANSLTASAGTIVGGGALIVINRHSRESHSGHRTGQNEPGQQWLDTCFSKTNQISEDGFPSNPVSQDKRHLKDKTAALATITLTEGEAKEPTSIDYSDQQESIARICKVVEGHRKRPFVLTADRGRGKSASLGLAAALLMKKRDMSILVTAPSPKSVNTLFKHAELNLEGAVRTKHQLTYRNSSIQFVAPDELLSSRPSCDLLLVDEAAAIPVPMLKEITAQYHRLVFSSTVHGYEGCGRGFTIRFLPWLEKARPGTHTLHMSHPMRWAKNDPLENWLFDSFLLNAELPKLATGNSNCLPEFRLITQKELLSDTELLRTCFSLLVNAHYQTSPNDLLHLLSDGSVVLYGAFKLGKCVACITTVKEGRLEADVIDDVAIGKRRPKGHLVPTTIVNHLGYSEVGKFHCHRVMRIAVHPLLQRQGIGSQFIGWLVSDVESDDAYVATSFGANSYLLDFWIQCGFQPIWLGSSKDQASGCFSVLMVHIASQTPHRWAMECQAYWLQQFVVLLASTYRNLDAGIVTRLLNFATSTPLTDRELNHLRNYVSGGASMDSIIAIGRKLLLNANTLHDQAPLTVAFFQLQDWSYLCSHFGFSGRKQAELEIRKSLSELLSQFTV</sequence>
<dbReference type="GO" id="GO:0005737">
    <property type="term" value="C:cytoplasm"/>
    <property type="evidence" value="ECO:0007669"/>
    <property type="project" value="UniProtKB-SubCell"/>
</dbReference>
<dbReference type="GO" id="GO:0002101">
    <property type="term" value="P:tRNA wobble cytosine modification"/>
    <property type="evidence" value="ECO:0007669"/>
    <property type="project" value="UniProtKB-UniRule"/>
</dbReference>
<dbReference type="EMBL" id="LT960612">
    <property type="protein sequence ID" value="SON52245.1"/>
    <property type="molecule type" value="Genomic_DNA"/>
</dbReference>
<dbReference type="PANTHER" id="PTHR10925">
    <property type="entry name" value="N-ACETYLTRANSFERASE 10"/>
    <property type="match status" value="1"/>
</dbReference>
<evidence type="ECO:0000259" key="10">
    <source>
        <dbReference type="PROSITE" id="PS51186"/>
    </source>
</evidence>
<keyword evidence="5 9" id="KW-0547">Nucleotide-binding</keyword>
<evidence type="ECO:0000256" key="3">
    <source>
        <dbReference type="ARBA" id="ARBA00022679"/>
    </source>
</evidence>
<keyword evidence="8 9" id="KW-0012">Acyltransferase</keyword>
<keyword evidence="12" id="KW-1185">Reference proteome</keyword>
<organism evidence="11 12">
    <name type="scientific">Vibrio tapetis subsp. tapetis</name>
    <dbReference type="NCBI Taxonomy" id="1671868"/>
    <lineage>
        <taxon>Bacteria</taxon>
        <taxon>Pseudomonadati</taxon>
        <taxon>Pseudomonadota</taxon>
        <taxon>Gammaproteobacteria</taxon>
        <taxon>Vibrionales</taxon>
        <taxon>Vibrionaceae</taxon>
        <taxon>Vibrio</taxon>
    </lineage>
</organism>
<dbReference type="InterPro" id="IPR032672">
    <property type="entry name" value="TmcA/NAT10/Kre33"/>
</dbReference>
<dbReference type="Pfam" id="PF05127">
    <property type="entry name" value="NAT10_TcmA_helicase"/>
    <property type="match status" value="1"/>
</dbReference>
<dbReference type="HAMAP" id="MF_01886">
    <property type="entry name" value="tRNA_acetyltr_TmcA"/>
    <property type="match status" value="1"/>
</dbReference>
<keyword evidence="4 9" id="KW-0819">tRNA processing</keyword>